<sequence length="93" mass="10436">RAGRESKEEGEGEGGKRFVQSSFIELYLLSAYCVPNTVLTDKQPALEETKAYTTQSLVSVAYLINTLASNFLQMLDIQVFHCEGRNQSTTFHK</sequence>
<dbReference type="InterPro" id="IPR028457">
    <property type="entry name" value="ABI"/>
</dbReference>
<dbReference type="GeneTree" id="ENSGT01000000221680"/>
<reference evidence="2 3" key="1">
    <citation type="journal article" date="2008" name="Nature">
        <title>Genome analysis of the platypus reveals unique signatures of evolution.</title>
        <authorList>
            <person name="Warren W.C."/>
            <person name="Hillier L.W."/>
            <person name="Marshall Graves J.A."/>
            <person name="Birney E."/>
            <person name="Ponting C.P."/>
            <person name="Grutzner F."/>
            <person name="Belov K."/>
            <person name="Miller W."/>
            <person name="Clarke L."/>
            <person name="Chinwalla A.T."/>
            <person name="Yang S.P."/>
            <person name="Heger A."/>
            <person name="Locke D.P."/>
            <person name="Miethke P."/>
            <person name="Waters P.D."/>
            <person name="Veyrunes F."/>
            <person name="Fulton L."/>
            <person name="Fulton B."/>
            <person name="Graves T."/>
            <person name="Wallis J."/>
            <person name="Puente X.S."/>
            <person name="Lopez-Otin C."/>
            <person name="Ordonez G.R."/>
            <person name="Eichler E.E."/>
            <person name="Chen L."/>
            <person name="Cheng Z."/>
            <person name="Deakin J.E."/>
            <person name="Alsop A."/>
            <person name="Thompson K."/>
            <person name="Kirby P."/>
            <person name="Papenfuss A.T."/>
            <person name="Wakefield M.J."/>
            <person name="Olender T."/>
            <person name="Lancet D."/>
            <person name="Huttley G.A."/>
            <person name="Smit A.F."/>
            <person name="Pask A."/>
            <person name="Temple-Smith P."/>
            <person name="Batzer M.A."/>
            <person name="Walker J.A."/>
            <person name="Konkel M.K."/>
            <person name="Harris R.S."/>
            <person name="Whittington C.M."/>
            <person name="Wong E.S."/>
            <person name="Gemmell N.J."/>
            <person name="Buschiazzo E."/>
            <person name="Vargas Jentzsch I.M."/>
            <person name="Merkel A."/>
            <person name="Schmitz J."/>
            <person name="Zemann A."/>
            <person name="Churakov G."/>
            <person name="Kriegs J.O."/>
            <person name="Brosius J."/>
            <person name="Murchison E.P."/>
            <person name="Sachidanandam R."/>
            <person name="Smith C."/>
            <person name="Hannon G.J."/>
            <person name="Tsend-Ayush E."/>
            <person name="McMillan D."/>
            <person name="Attenborough R."/>
            <person name="Rens W."/>
            <person name="Ferguson-Smith M."/>
            <person name="Lefevre C.M."/>
            <person name="Sharp J.A."/>
            <person name="Nicholas K.R."/>
            <person name="Ray D.A."/>
            <person name="Kube M."/>
            <person name="Reinhardt R."/>
            <person name="Pringle T.H."/>
            <person name="Taylor J."/>
            <person name="Jones R.C."/>
            <person name="Nixon B."/>
            <person name="Dacheux J.L."/>
            <person name="Niwa H."/>
            <person name="Sekita Y."/>
            <person name="Huang X."/>
            <person name="Stark A."/>
            <person name="Kheradpour P."/>
            <person name="Kellis M."/>
            <person name="Flicek P."/>
            <person name="Chen Y."/>
            <person name="Webber C."/>
            <person name="Hardison R."/>
            <person name="Nelson J."/>
            <person name="Hallsworth-Pepin K."/>
            <person name="Delehaunty K."/>
            <person name="Markovic C."/>
            <person name="Minx P."/>
            <person name="Feng Y."/>
            <person name="Kremitzki C."/>
            <person name="Mitreva M."/>
            <person name="Glasscock J."/>
            <person name="Wylie T."/>
            <person name="Wohldmann P."/>
            <person name="Thiru P."/>
            <person name="Nhan M.N."/>
            <person name="Pohl C.S."/>
            <person name="Smith S.M."/>
            <person name="Hou S."/>
            <person name="Nefedov M."/>
            <person name="de Jong P.J."/>
            <person name="Renfree M.B."/>
            <person name="Mardis E.R."/>
            <person name="Wilson R.K."/>
        </authorList>
    </citation>
    <scope>NUCLEOTIDE SEQUENCE [LARGE SCALE GENOMIC DNA]</scope>
    <source>
        <strain evidence="2 3">Glennie</strain>
    </source>
</reference>
<accession>A0A6I8N274</accession>
<dbReference type="InParanoid" id="A0A6I8N274"/>
<reference evidence="2" key="3">
    <citation type="submission" date="2025-09" db="UniProtKB">
        <authorList>
            <consortium name="Ensembl"/>
        </authorList>
    </citation>
    <scope>IDENTIFICATION</scope>
    <source>
        <strain evidence="2">Glennie</strain>
    </source>
</reference>
<dbReference type="Proteomes" id="UP000002279">
    <property type="component" value="Chromosome 7"/>
</dbReference>
<comment type="similarity">
    <text evidence="1">Belongs to the ABI family.</text>
</comment>
<dbReference type="PANTHER" id="PTHR10460:SF26">
    <property type="entry name" value="ABL INTERACTOR 2"/>
    <property type="match status" value="1"/>
</dbReference>
<organism evidence="2 3">
    <name type="scientific">Ornithorhynchus anatinus</name>
    <name type="common">Duckbill platypus</name>
    <dbReference type="NCBI Taxonomy" id="9258"/>
    <lineage>
        <taxon>Eukaryota</taxon>
        <taxon>Metazoa</taxon>
        <taxon>Chordata</taxon>
        <taxon>Craniata</taxon>
        <taxon>Vertebrata</taxon>
        <taxon>Euteleostomi</taxon>
        <taxon>Mammalia</taxon>
        <taxon>Monotremata</taxon>
        <taxon>Ornithorhynchidae</taxon>
        <taxon>Ornithorhynchus</taxon>
    </lineage>
</organism>
<dbReference type="GO" id="GO:0030027">
    <property type="term" value="C:lamellipodium"/>
    <property type="evidence" value="ECO:0000318"/>
    <property type="project" value="GO_Central"/>
</dbReference>
<name>A0A6I8N274_ORNAN</name>
<proteinExistence type="inferred from homology"/>
<dbReference type="Gene3D" id="6.10.140.1620">
    <property type="match status" value="1"/>
</dbReference>
<dbReference type="GO" id="GO:0035591">
    <property type="term" value="F:signaling adaptor activity"/>
    <property type="evidence" value="ECO:0000318"/>
    <property type="project" value="GO_Central"/>
</dbReference>
<dbReference type="GO" id="GO:0001764">
    <property type="term" value="P:neuron migration"/>
    <property type="evidence" value="ECO:0000318"/>
    <property type="project" value="GO_Central"/>
</dbReference>
<dbReference type="PANTHER" id="PTHR10460">
    <property type="entry name" value="ABL INTERACTOR FAMILY MEMBER"/>
    <property type="match status" value="1"/>
</dbReference>
<dbReference type="AlphaFoldDB" id="A0A6I8N274"/>
<evidence type="ECO:0000313" key="2">
    <source>
        <dbReference type="Ensembl" id="ENSOANP00000035159.1"/>
    </source>
</evidence>
<keyword evidence="3" id="KW-1185">Reference proteome</keyword>
<dbReference type="Ensembl" id="ENSOANT00000074113.1">
    <property type="protein sequence ID" value="ENSOANP00000035159.1"/>
    <property type="gene ID" value="ENSOANG00000038688.1"/>
</dbReference>
<reference evidence="2" key="2">
    <citation type="submission" date="2025-08" db="UniProtKB">
        <authorList>
            <consortium name="Ensembl"/>
        </authorList>
    </citation>
    <scope>IDENTIFICATION</scope>
    <source>
        <strain evidence="2">Glennie</strain>
    </source>
</reference>
<evidence type="ECO:0000256" key="1">
    <source>
        <dbReference type="ARBA" id="ARBA00010020"/>
    </source>
</evidence>
<dbReference type="GO" id="GO:0031209">
    <property type="term" value="C:SCAR complex"/>
    <property type="evidence" value="ECO:0000318"/>
    <property type="project" value="GO_Central"/>
</dbReference>
<evidence type="ECO:0000313" key="3">
    <source>
        <dbReference type="Proteomes" id="UP000002279"/>
    </source>
</evidence>
<protein>
    <submittedName>
        <fullName evidence="2">Uncharacterized protein</fullName>
    </submittedName>
</protein>
<dbReference type="GO" id="GO:0048858">
    <property type="term" value="P:cell projection morphogenesis"/>
    <property type="evidence" value="ECO:0000318"/>
    <property type="project" value="GO_Central"/>
</dbReference>
<dbReference type="GO" id="GO:0098858">
    <property type="term" value="C:actin-based cell projection"/>
    <property type="evidence" value="ECO:0000318"/>
    <property type="project" value="GO_Central"/>
</dbReference>